<dbReference type="InterPro" id="IPR038534">
    <property type="entry name" value="Rtr1/RPAP2_sf"/>
</dbReference>
<comment type="similarity">
    <text evidence="2 11 12">Belongs to the RPAP2 family.</text>
</comment>
<dbReference type="Pfam" id="PF04181">
    <property type="entry name" value="RPAP2_Rtr1"/>
    <property type="match status" value="1"/>
</dbReference>
<proteinExistence type="inferred from homology"/>
<keyword evidence="6 12" id="KW-0862">Zinc</keyword>
<evidence type="ECO:0000256" key="13">
    <source>
        <dbReference type="SAM" id="MobiDB-lite"/>
    </source>
</evidence>
<comment type="catalytic activity">
    <reaction evidence="9 12">
        <text>O-phospho-L-seryl-[protein] + H2O = L-seryl-[protein] + phosphate</text>
        <dbReference type="Rhea" id="RHEA:20629"/>
        <dbReference type="Rhea" id="RHEA-COMP:9863"/>
        <dbReference type="Rhea" id="RHEA-COMP:11604"/>
        <dbReference type="ChEBI" id="CHEBI:15377"/>
        <dbReference type="ChEBI" id="CHEBI:29999"/>
        <dbReference type="ChEBI" id="CHEBI:43474"/>
        <dbReference type="ChEBI" id="CHEBI:83421"/>
        <dbReference type="EC" id="3.1.3.16"/>
    </reaction>
</comment>
<evidence type="ECO:0000256" key="9">
    <source>
        <dbReference type="ARBA" id="ARBA00047761"/>
    </source>
</evidence>
<dbReference type="Gene3D" id="1.25.40.820">
    <property type="match status" value="1"/>
</dbReference>
<evidence type="ECO:0000256" key="8">
    <source>
        <dbReference type="ARBA" id="ARBA00023242"/>
    </source>
</evidence>
<keyword evidence="4 12" id="KW-0863">Zinc-finger</keyword>
<evidence type="ECO:0000256" key="11">
    <source>
        <dbReference type="PROSITE-ProRule" id="PRU00812"/>
    </source>
</evidence>
<feature type="region of interest" description="Disordered" evidence="13">
    <location>
        <begin position="206"/>
        <end position="255"/>
    </location>
</feature>
<dbReference type="RefSeq" id="XP_022243069.1">
    <property type="nucleotide sequence ID" value="XM_022387361.1"/>
</dbReference>
<feature type="region of interest" description="Disordered" evidence="13">
    <location>
        <begin position="384"/>
        <end position="406"/>
    </location>
</feature>
<organism evidence="15 16">
    <name type="scientific">Limulus polyphemus</name>
    <name type="common">Atlantic horseshoe crab</name>
    <dbReference type="NCBI Taxonomy" id="6850"/>
    <lineage>
        <taxon>Eukaryota</taxon>
        <taxon>Metazoa</taxon>
        <taxon>Ecdysozoa</taxon>
        <taxon>Arthropoda</taxon>
        <taxon>Chelicerata</taxon>
        <taxon>Merostomata</taxon>
        <taxon>Xiphosura</taxon>
        <taxon>Limulidae</taxon>
        <taxon>Limulus</taxon>
    </lineage>
</organism>
<dbReference type="InterPro" id="IPR007308">
    <property type="entry name" value="Rtr1/RPAP2_dom"/>
</dbReference>
<dbReference type="EC" id="3.1.3.16" evidence="12"/>
<dbReference type="PROSITE" id="PS51479">
    <property type="entry name" value="ZF_RTR1"/>
    <property type="match status" value="1"/>
</dbReference>
<keyword evidence="7 12" id="KW-0904">Protein phosphatase</keyword>
<evidence type="ECO:0000256" key="7">
    <source>
        <dbReference type="ARBA" id="ARBA00022912"/>
    </source>
</evidence>
<comment type="subcellular location">
    <subcellularLocation>
        <location evidence="1 12">Nucleus</location>
    </subcellularLocation>
</comment>
<keyword evidence="5 12" id="KW-0378">Hydrolase</keyword>
<evidence type="ECO:0000256" key="4">
    <source>
        <dbReference type="ARBA" id="ARBA00022771"/>
    </source>
</evidence>
<feature type="region of interest" description="Disordered" evidence="13">
    <location>
        <begin position="276"/>
        <end position="355"/>
    </location>
</feature>
<comment type="catalytic activity">
    <reaction evidence="10 12">
        <text>O-phospho-L-threonyl-[protein] + H2O = L-threonyl-[protein] + phosphate</text>
        <dbReference type="Rhea" id="RHEA:47004"/>
        <dbReference type="Rhea" id="RHEA-COMP:11060"/>
        <dbReference type="Rhea" id="RHEA-COMP:11605"/>
        <dbReference type="ChEBI" id="CHEBI:15377"/>
        <dbReference type="ChEBI" id="CHEBI:30013"/>
        <dbReference type="ChEBI" id="CHEBI:43474"/>
        <dbReference type="ChEBI" id="CHEBI:61977"/>
        <dbReference type="EC" id="3.1.3.16"/>
    </reaction>
</comment>
<evidence type="ECO:0000256" key="3">
    <source>
        <dbReference type="ARBA" id="ARBA00022723"/>
    </source>
</evidence>
<keyword evidence="8 12" id="KW-0539">Nucleus</keyword>
<keyword evidence="3 12" id="KW-0479">Metal-binding</keyword>
<dbReference type="GeneID" id="106460602"/>
<evidence type="ECO:0000313" key="16">
    <source>
        <dbReference type="RefSeq" id="XP_022243069.1"/>
    </source>
</evidence>
<feature type="compositionally biased region" description="Basic and acidic residues" evidence="13">
    <location>
        <begin position="288"/>
        <end position="305"/>
    </location>
</feature>
<evidence type="ECO:0000256" key="5">
    <source>
        <dbReference type="ARBA" id="ARBA00022801"/>
    </source>
</evidence>
<feature type="compositionally biased region" description="Basic and acidic residues" evidence="13">
    <location>
        <begin position="206"/>
        <end position="231"/>
    </location>
</feature>
<comment type="function">
    <text evidence="12">Putative RNA polymerase II subunit B1 C-terminal domain (CTD) phosphatase involved in RNA polymerase II transcription regulation.</text>
</comment>
<evidence type="ECO:0000256" key="6">
    <source>
        <dbReference type="ARBA" id="ARBA00022833"/>
    </source>
</evidence>
<sequence length="504" mass="57149">MLFLLKRGDKNCPEVKMLASRSKQEECRKNALKIVQDALEGTVSEEWLIGVANIIDQAQYDDITEERSLTKACGYPLCKNRLGKLPSQRYHISLRTKKVYDITERKQFCSNQCFKASKYFKQQLSTSPIWLREDEKEIKVTLLCTSNRSGRAGDEVDLGYNRVTMKEVTSLPKKEPVFQKTRSQGPYVSKQDLEKLASHLDKLSVNVKEHSSSDKKASAVDKDGKSEKLQEDLLGEGKSQDEIINENQSQEVKKSTSMNQFVDVCSNPLNLSPLSLLEPSSSRASKSAFEKSESCPSDDGSKENLEDINPVNESFKNNNMQNPGDTNSYENQSESLTISTTSDVRVAETSTSDNTVWTKQATSDKTEMNESYLEELSINSAENCIPTEPLPRSSLKETLSSSERDDNSHLLLDPITAIEKTLVEWVTPKTLENLLGKEKFHHILDEFQSDQGCLTNDYYDQEKKEQMRLKYLHLCHKLEINEQIENELDAEYLKEDSDEKKSAG</sequence>
<keyword evidence="15" id="KW-1185">Reference proteome</keyword>
<feature type="compositionally biased region" description="Polar residues" evidence="13">
    <location>
        <begin position="311"/>
        <end position="355"/>
    </location>
</feature>
<evidence type="ECO:0000256" key="12">
    <source>
        <dbReference type="RuleBase" id="RU367080"/>
    </source>
</evidence>
<dbReference type="PANTHER" id="PTHR14732">
    <property type="entry name" value="RNA POLYMERASE II SUBUNIT B1 CTD PHOSPHATASE RPAP2-RELATED"/>
    <property type="match status" value="1"/>
</dbReference>
<protein>
    <recommendedName>
        <fullName evidence="12">RNA polymerase II subunit B1 CTD phosphatase RPAP2 homolog</fullName>
        <ecNumber evidence="12">3.1.3.16</ecNumber>
    </recommendedName>
</protein>
<evidence type="ECO:0000256" key="10">
    <source>
        <dbReference type="ARBA" id="ARBA00048336"/>
    </source>
</evidence>
<evidence type="ECO:0000256" key="1">
    <source>
        <dbReference type="ARBA" id="ARBA00004123"/>
    </source>
</evidence>
<dbReference type="PANTHER" id="PTHR14732:SF0">
    <property type="entry name" value="RNA POLYMERASE II SUBUNIT B1 CTD PHOSPHATASE RPAP2-RELATED"/>
    <property type="match status" value="1"/>
</dbReference>
<dbReference type="Proteomes" id="UP000694941">
    <property type="component" value="Unplaced"/>
</dbReference>
<evidence type="ECO:0000259" key="14">
    <source>
        <dbReference type="PROSITE" id="PS51479"/>
    </source>
</evidence>
<evidence type="ECO:0000256" key="2">
    <source>
        <dbReference type="ARBA" id="ARBA00005676"/>
    </source>
</evidence>
<feature type="compositionally biased region" description="Polar residues" evidence="13">
    <location>
        <begin position="245"/>
        <end position="255"/>
    </location>
</feature>
<evidence type="ECO:0000313" key="15">
    <source>
        <dbReference type="Proteomes" id="UP000694941"/>
    </source>
</evidence>
<name>A0ABM1SHG4_LIMPO</name>
<gene>
    <name evidence="16" type="primary">LOC106460602</name>
</gene>
<feature type="compositionally biased region" description="Low complexity" evidence="13">
    <location>
        <begin position="276"/>
        <end position="287"/>
    </location>
</feature>
<accession>A0ABM1SHG4</accession>
<reference evidence="16" key="1">
    <citation type="submission" date="2025-08" db="UniProtKB">
        <authorList>
            <consortium name="RefSeq"/>
        </authorList>
    </citation>
    <scope>IDENTIFICATION</scope>
    <source>
        <tissue evidence="16">Muscle</tissue>
    </source>
</reference>
<dbReference type="InterPro" id="IPR039693">
    <property type="entry name" value="Rtr1/RPAP2"/>
</dbReference>
<feature type="domain" description="RTR1-type" evidence="14">
    <location>
        <begin position="50"/>
        <end position="133"/>
    </location>
</feature>